<keyword evidence="2" id="KW-1185">Reference proteome</keyword>
<sequence length="43" mass="4707">SGIGKFLSGDLIIDNHFILDSYTSLALLRGETELATIIKELND</sequence>
<organism evidence="1 2">
    <name type="scientific">Scutellospora calospora</name>
    <dbReference type="NCBI Taxonomy" id="85575"/>
    <lineage>
        <taxon>Eukaryota</taxon>
        <taxon>Fungi</taxon>
        <taxon>Fungi incertae sedis</taxon>
        <taxon>Mucoromycota</taxon>
        <taxon>Glomeromycotina</taxon>
        <taxon>Glomeromycetes</taxon>
        <taxon>Diversisporales</taxon>
        <taxon>Gigasporaceae</taxon>
        <taxon>Scutellospora</taxon>
    </lineage>
</organism>
<dbReference type="Proteomes" id="UP000789860">
    <property type="component" value="Unassembled WGS sequence"/>
</dbReference>
<proteinExistence type="predicted"/>
<evidence type="ECO:0000313" key="1">
    <source>
        <dbReference type="EMBL" id="CAG8442225.1"/>
    </source>
</evidence>
<feature type="non-terminal residue" evidence="1">
    <location>
        <position position="1"/>
    </location>
</feature>
<name>A0ACA9JY84_9GLOM</name>
<comment type="caution">
    <text evidence="1">The sequence shown here is derived from an EMBL/GenBank/DDBJ whole genome shotgun (WGS) entry which is preliminary data.</text>
</comment>
<evidence type="ECO:0000313" key="2">
    <source>
        <dbReference type="Proteomes" id="UP000789860"/>
    </source>
</evidence>
<gene>
    <name evidence="1" type="ORF">SCALOS_LOCUS702</name>
</gene>
<reference evidence="1" key="1">
    <citation type="submission" date="2021-06" db="EMBL/GenBank/DDBJ databases">
        <authorList>
            <person name="Kallberg Y."/>
            <person name="Tangrot J."/>
            <person name="Rosling A."/>
        </authorList>
    </citation>
    <scope>NUCLEOTIDE SEQUENCE</scope>
    <source>
        <strain evidence="1">AU212A</strain>
    </source>
</reference>
<dbReference type="EMBL" id="CAJVPM010000351">
    <property type="protein sequence ID" value="CAG8442225.1"/>
    <property type="molecule type" value="Genomic_DNA"/>
</dbReference>
<accession>A0ACA9JY84</accession>
<protein>
    <submittedName>
        <fullName evidence="1">6254_t:CDS:1</fullName>
    </submittedName>
</protein>